<evidence type="ECO:0000313" key="1">
    <source>
        <dbReference type="EMBL" id="OIO18483.1"/>
    </source>
</evidence>
<sequence length="311" mass="36914">MSILFTLEYFSLFDYPLTCQEIFNWLFDISQIDKALVQKDRLIDVGITDINDQLVELVRQKKIEYKDGYYFLPCRCNIIETREKKKAVSLRKIKKARIIAKLLRFIPGLKMIAICSNLGYFNADENADIDFFIVTKDDRIWTVRFWSTFFMKILRQRPINGKTRNKICLSYFVAQNSLNLERTRVANPDTHLIYLLSQYLPIYTEDGAWGKYIECNKWINKYLPNFRYLASAKKYIIKPRFLWLKRVIGATITSCEENFYRKIQMAIMPDVLQSAARKDDRNVIISDSILKLHINDKRSKYNKKIIGRFKI</sequence>
<accession>A0A1J4U5B8</accession>
<evidence type="ECO:0000313" key="2">
    <source>
        <dbReference type="Proteomes" id="UP000182465"/>
    </source>
</evidence>
<dbReference type="EMBL" id="MNVB01000001">
    <property type="protein sequence ID" value="OIO18483.1"/>
    <property type="molecule type" value="Genomic_DNA"/>
</dbReference>
<evidence type="ECO:0008006" key="3">
    <source>
        <dbReference type="Google" id="ProtNLM"/>
    </source>
</evidence>
<dbReference type="Proteomes" id="UP000182465">
    <property type="component" value="Unassembled WGS sequence"/>
</dbReference>
<comment type="caution">
    <text evidence="1">The sequence shown here is derived from an EMBL/GenBank/DDBJ whole genome shotgun (WGS) entry which is preliminary data.</text>
</comment>
<gene>
    <name evidence="1" type="ORF">AUJ29_00025</name>
</gene>
<proteinExistence type="predicted"/>
<dbReference type="AlphaFoldDB" id="A0A1J4U5B8"/>
<protein>
    <recommendedName>
        <fullName evidence="3">Polymerase nucleotidyl transferase domain-containing protein</fullName>
    </recommendedName>
</protein>
<organism evidence="1 2">
    <name type="scientific">Candidatus Kuenenbacteria bacterium CG1_02_38_13</name>
    <dbReference type="NCBI Taxonomy" id="1805235"/>
    <lineage>
        <taxon>Bacteria</taxon>
        <taxon>Candidatus Kueneniibacteriota</taxon>
    </lineage>
</organism>
<reference evidence="1 2" key="1">
    <citation type="journal article" date="2016" name="Environ. Microbiol.">
        <title>Genomic resolution of a cold subsurface aquifer community provides metabolic insights for novel microbes adapted to high CO concentrations.</title>
        <authorList>
            <person name="Probst A.J."/>
            <person name="Castelle C.J."/>
            <person name="Singh A."/>
            <person name="Brown C.T."/>
            <person name="Anantharaman K."/>
            <person name="Sharon I."/>
            <person name="Hug L.A."/>
            <person name="Burstein D."/>
            <person name="Emerson J.B."/>
            <person name="Thomas B.C."/>
            <person name="Banfield J.F."/>
        </authorList>
    </citation>
    <scope>NUCLEOTIDE SEQUENCE [LARGE SCALE GENOMIC DNA]</scope>
    <source>
        <strain evidence="1">CG1_02_38_13</strain>
    </source>
</reference>
<name>A0A1J4U5B8_9BACT</name>